<dbReference type="SMART" id="SM01232">
    <property type="entry name" value="H2TH"/>
    <property type="match status" value="1"/>
</dbReference>
<evidence type="ECO:0000256" key="7">
    <source>
        <dbReference type="ARBA" id="ARBA00022771"/>
    </source>
</evidence>
<dbReference type="Pfam" id="PF06827">
    <property type="entry name" value="zf-FPG_IleRS"/>
    <property type="match status" value="1"/>
</dbReference>
<keyword evidence="13" id="KW-0511">Multifunctional enzyme</keyword>
<dbReference type="SUPFAM" id="SSF57716">
    <property type="entry name" value="Glucocorticoid receptor-like (DNA-binding domain)"/>
    <property type="match status" value="1"/>
</dbReference>
<dbReference type="SUPFAM" id="SSF46946">
    <property type="entry name" value="S13-like H2TH domain"/>
    <property type="match status" value="1"/>
</dbReference>
<dbReference type="NCBIfam" id="TIGR00577">
    <property type="entry name" value="fpg"/>
    <property type="match status" value="1"/>
</dbReference>
<evidence type="ECO:0000256" key="14">
    <source>
        <dbReference type="ARBA" id="ARBA00023295"/>
    </source>
</evidence>
<name>A0A6J7A4Y0_9ZZZZ</name>
<dbReference type="SUPFAM" id="SSF81624">
    <property type="entry name" value="N-terminal domain of MutM-like DNA repair proteins"/>
    <property type="match status" value="1"/>
</dbReference>
<dbReference type="HAMAP" id="MF_00103">
    <property type="entry name" value="Fapy_DNA_glycosyl"/>
    <property type="match status" value="1"/>
</dbReference>
<evidence type="ECO:0000256" key="10">
    <source>
        <dbReference type="ARBA" id="ARBA00023125"/>
    </source>
</evidence>
<keyword evidence="12" id="KW-0456">Lyase</keyword>
<comment type="similarity">
    <text evidence="3">Belongs to the FPG family.</text>
</comment>
<dbReference type="InterPro" id="IPR012319">
    <property type="entry name" value="FPG_cat"/>
</dbReference>
<dbReference type="InterPro" id="IPR010663">
    <property type="entry name" value="Znf_FPG/IleRS"/>
</dbReference>
<dbReference type="Gene3D" id="3.20.190.10">
    <property type="entry name" value="MutM-like, N-terminal"/>
    <property type="match status" value="1"/>
</dbReference>
<evidence type="ECO:0000256" key="4">
    <source>
        <dbReference type="ARBA" id="ARBA00011245"/>
    </source>
</evidence>
<dbReference type="InterPro" id="IPR020629">
    <property type="entry name" value="FPG_Glyclase"/>
</dbReference>
<evidence type="ECO:0000259" key="16">
    <source>
        <dbReference type="PROSITE" id="PS51066"/>
    </source>
</evidence>
<dbReference type="InterPro" id="IPR000214">
    <property type="entry name" value="Znf_DNA_glyclase/AP_lyase"/>
</dbReference>
<comment type="cofactor">
    <cofactor evidence="2">
        <name>Zn(2+)</name>
        <dbReference type="ChEBI" id="CHEBI:29105"/>
    </cofactor>
</comment>
<accession>A0A6J7A4Y0</accession>
<evidence type="ECO:0000256" key="6">
    <source>
        <dbReference type="ARBA" id="ARBA00022763"/>
    </source>
</evidence>
<evidence type="ECO:0000256" key="15">
    <source>
        <dbReference type="ARBA" id="ARBA00044632"/>
    </source>
</evidence>
<dbReference type="GO" id="GO:0034039">
    <property type="term" value="F:8-oxo-7,8-dihydroguanine DNA N-glycosylase activity"/>
    <property type="evidence" value="ECO:0007669"/>
    <property type="project" value="TreeGrafter"/>
</dbReference>
<dbReference type="Gene3D" id="1.10.8.50">
    <property type="match status" value="1"/>
</dbReference>
<evidence type="ECO:0000256" key="8">
    <source>
        <dbReference type="ARBA" id="ARBA00022801"/>
    </source>
</evidence>
<dbReference type="SMART" id="SM00898">
    <property type="entry name" value="Fapy_DNA_glyco"/>
    <property type="match status" value="1"/>
</dbReference>
<evidence type="ECO:0000256" key="2">
    <source>
        <dbReference type="ARBA" id="ARBA00001947"/>
    </source>
</evidence>
<dbReference type="InterPro" id="IPR015886">
    <property type="entry name" value="H2TH_FPG"/>
</dbReference>
<gene>
    <name evidence="18" type="ORF">UFOPK3001_02574</name>
    <name evidence="19" type="ORF">UFOPK3954_01395</name>
</gene>
<dbReference type="GO" id="GO:0003684">
    <property type="term" value="F:damaged DNA binding"/>
    <property type="evidence" value="ECO:0007669"/>
    <property type="project" value="InterPro"/>
</dbReference>
<evidence type="ECO:0000256" key="3">
    <source>
        <dbReference type="ARBA" id="ARBA00009409"/>
    </source>
</evidence>
<dbReference type="EMBL" id="CAFAAJ010000274">
    <property type="protein sequence ID" value="CAB4827588.1"/>
    <property type="molecule type" value="Genomic_DNA"/>
</dbReference>
<dbReference type="InterPro" id="IPR010979">
    <property type="entry name" value="Ribosomal_uS13-like_H2TH"/>
</dbReference>
<evidence type="ECO:0000259" key="17">
    <source>
        <dbReference type="PROSITE" id="PS51068"/>
    </source>
</evidence>
<comment type="catalytic activity">
    <reaction evidence="15">
        <text>2'-deoxyribonucleotide-(2'-deoxyribose 5'-phosphate)-2'-deoxyribonucleotide-DNA = a 3'-end 2'-deoxyribonucleotide-(2,3-dehydro-2,3-deoxyribose 5'-phosphate)-DNA + a 5'-end 5'-phospho-2'-deoxyribonucleoside-DNA + H(+)</text>
        <dbReference type="Rhea" id="RHEA:66592"/>
        <dbReference type="Rhea" id="RHEA-COMP:13180"/>
        <dbReference type="Rhea" id="RHEA-COMP:16897"/>
        <dbReference type="Rhea" id="RHEA-COMP:17067"/>
        <dbReference type="ChEBI" id="CHEBI:15378"/>
        <dbReference type="ChEBI" id="CHEBI:136412"/>
        <dbReference type="ChEBI" id="CHEBI:157695"/>
        <dbReference type="ChEBI" id="CHEBI:167181"/>
        <dbReference type="EC" id="4.2.99.18"/>
    </reaction>
</comment>
<dbReference type="Pfam" id="PF06831">
    <property type="entry name" value="H2TH"/>
    <property type="match status" value="1"/>
</dbReference>
<dbReference type="EMBL" id="CAFBON010000142">
    <property type="protein sequence ID" value="CAB4994841.1"/>
    <property type="molecule type" value="Genomic_DNA"/>
</dbReference>
<keyword evidence="10" id="KW-0238">DNA-binding</keyword>
<keyword evidence="5" id="KW-0479">Metal-binding</keyword>
<reference evidence="18" key="1">
    <citation type="submission" date="2020-05" db="EMBL/GenBank/DDBJ databases">
        <authorList>
            <person name="Chiriac C."/>
            <person name="Salcher M."/>
            <person name="Ghai R."/>
            <person name="Kavagutti S V."/>
        </authorList>
    </citation>
    <scope>NUCLEOTIDE SEQUENCE</scope>
</reference>
<evidence type="ECO:0000313" key="18">
    <source>
        <dbReference type="EMBL" id="CAB4827588.1"/>
    </source>
</evidence>
<dbReference type="PROSITE" id="PS51068">
    <property type="entry name" value="FPG_CAT"/>
    <property type="match status" value="1"/>
</dbReference>
<dbReference type="GO" id="GO:0140078">
    <property type="term" value="F:class I DNA-(apurinic or apyrimidinic site) endonuclease activity"/>
    <property type="evidence" value="ECO:0007669"/>
    <property type="project" value="UniProtKB-EC"/>
</dbReference>
<dbReference type="FunFam" id="1.10.8.50:FF:000003">
    <property type="entry name" value="Formamidopyrimidine-DNA glycosylase"/>
    <property type="match status" value="1"/>
</dbReference>
<proteinExistence type="inferred from homology"/>
<keyword evidence="6" id="KW-0227">DNA damage</keyword>
<dbReference type="PROSITE" id="PS51066">
    <property type="entry name" value="ZF_FPG_2"/>
    <property type="match status" value="1"/>
</dbReference>
<keyword evidence="7" id="KW-0863">Zinc-finger</keyword>
<evidence type="ECO:0000256" key="11">
    <source>
        <dbReference type="ARBA" id="ARBA00023204"/>
    </source>
</evidence>
<dbReference type="PANTHER" id="PTHR22993">
    <property type="entry name" value="FORMAMIDOPYRIMIDINE-DNA GLYCOSYLASE"/>
    <property type="match status" value="1"/>
</dbReference>
<evidence type="ECO:0000313" key="19">
    <source>
        <dbReference type="EMBL" id="CAB4994841.1"/>
    </source>
</evidence>
<evidence type="ECO:0000256" key="12">
    <source>
        <dbReference type="ARBA" id="ARBA00023239"/>
    </source>
</evidence>
<keyword evidence="9" id="KW-0862">Zinc</keyword>
<dbReference type="AlphaFoldDB" id="A0A6J7A4Y0"/>
<dbReference type="Pfam" id="PF01149">
    <property type="entry name" value="Fapy_DNA_glyco"/>
    <property type="match status" value="1"/>
</dbReference>
<feature type="domain" description="FPG-type" evidence="16">
    <location>
        <begin position="242"/>
        <end position="277"/>
    </location>
</feature>
<protein>
    <submittedName>
        <fullName evidence="18">Unannotated protein</fullName>
    </submittedName>
</protein>
<evidence type="ECO:0000256" key="9">
    <source>
        <dbReference type="ARBA" id="ARBA00022833"/>
    </source>
</evidence>
<dbReference type="GO" id="GO:0008270">
    <property type="term" value="F:zinc ion binding"/>
    <property type="evidence" value="ECO:0007669"/>
    <property type="project" value="UniProtKB-KW"/>
</dbReference>
<sequence>MPELPEVETVRRGLLDTVLDRRIDRVEVGRERTVRRTSRQALVDGLSGVVITGFERRGKYLLGSLDSGFGLMVHLRMSGRLLVSPVGSERPAHTHVALTMGGVELWFVDPRTFGEVVVYDPERLEDEMPELLRLGVDPIADPFDADVLRFALSGTSRAVKTVLLDQHRIAGLGNIYTDEVLHRARVRFDRPANALRPVEISRLAGAITEVLTAAIASGGSTLDDTQYVDVAGRTGEFQHQHLVYGRRDEGCLTCEKSVIRRATVGGRSTFFCPRCQK</sequence>
<comment type="subunit">
    <text evidence="4">Monomer.</text>
</comment>
<evidence type="ECO:0000256" key="13">
    <source>
        <dbReference type="ARBA" id="ARBA00023268"/>
    </source>
</evidence>
<keyword evidence="11" id="KW-0234">DNA repair</keyword>
<keyword evidence="14" id="KW-0326">Glycosidase</keyword>
<evidence type="ECO:0000256" key="5">
    <source>
        <dbReference type="ARBA" id="ARBA00022723"/>
    </source>
</evidence>
<organism evidence="18">
    <name type="scientific">freshwater metagenome</name>
    <dbReference type="NCBI Taxonomy" id="449393"/>
    <lineage>
        <taxon>unclassified sequences</taxon>
        <taxon>metagenomes</taxon>
        <taxon>ecological metagenomes</taxon>
    </lineage>
</organism>
<dbReference type="InterPro" id="IPR035937">
    <property type="entry name" value="FPG_N"/>
</dbReference>
<keyword evidence="8" id="KW-0378">Hydrolase</keyword>
<dbReference type="GO" id="GO:0006284">
    <property type="term" value="P:base-excision repair"/>
    <property type="evidence" value="ECO:0007669"/>
    <property type="project" value="InterPro"/>
</dbReference>
<evidence type="ECO:0000256" key="1">
    <source>
        <dbReference type="ARBA" id="ARBA00001668"/>
    </source>
</evidence>
<dbReference type="CDD" id="cd08966">
    <property type="entry name" value="EcFpg-like_N"/>
    <property type="match status" value="1"/>
</dbReference>
<comment type="catalytic activity">
    <reaction evidence="1">
        <text>Hydrolysis of DNA containing ring-opened 7-methylguanine residues, releasing 2,6-diamino-4-hydroxy-5-(N-methyl)formamidopyrimidine.</text>
        <dbReference type="EC" id="3.2.2.23"/>
    </reaction>
</comment>
<feature type="domain" description="Formamidopyrimidine-DNA glycosylase catalytic" evidence="17">
    <location>
        <begin position="2"/>
        <end position="114"/>
    </location>
</feature>
<dbReference type="PANTHER" id="PTHR22993:SF9">
    <property type="entry name" value="FORMAMIDOPYRIMIDINE-DNA GLYCOSYLASE"/>
    <property type="match status" value="1"/>
</dbReference>
<dbReference type="NCBIfam" id="NF002211">
    <property type="entry name" value="PRK01103.1"/>
    <property type="match status" value="1"/>
</dbReference>